<reference evidence="3 4" key="1">
    <citation type="submission" date="2017-06" db="EMBL/GenBank/DDBJ databases">
        <title>Azoarcus.</title>
        <authorList>
            <person name="Woo J.-H."/>
            <person name="Kim H.-S."/>
        </authorList>
    </citation>
    <scope>NUCLEOTIDE SEQUENCE [LARGE SCALE GENOMIC DNA]</scope>
    <source>
        <strain evidence="3 4">TSPY31</strain>
    </source>
</reference>
<dbReference type="AlphaFoldDB" id="A0A2U8GQX8"/>
<sequence>MMSFLRAGLALFALLCLTAAPVRAAELPVLRVGVLQFGTVSWELAVMQKGGFAEREGVRIEVVPLALKDAANIAMLGSAVDVVVNDWIWVARQRAEGQDFTFVPYSLAVGGVMVRPDAGVKTFADLKGKRLGVAGGPLDKSWLLLRAYARRTVGADAAGWLEPAFVAPPLLNELMLRGEFPAAMNFWHYGARLRAAGMVPLLSMGEILRTLDVDAELPLVGWVFREKWAAAHPQAIRSFLRASAATKQHMLESDAVWDELRPMMKVTDDATFVALREGFRAGIPAASMGESEQVARKVFAILAAEGGQALVGKATSLASGTFWAGGLER</sequence>
<evidence type="ECO:0000313" key="4">
    <source>
        <dbReference type="Proteomes" id="UP000244930"/>
    </source>
</evidence>
<evidence type="ECO:0000256" key="1">
    <source>
        <dbReference type="SAM" id="SignalP"/>
    </source>
</evidence>
<dbReference type="InterPro" id="IPR015168">
    <property type="entry name" value="SsuA/THI5"/>
</dbReference>
<accession>A0A2U8GQX8</accession>
<keyword evidence="1" id="KW-0732">Signal</keyword>
<evidence type="ECO:0000259" key="2">
    <source>
        <dbReference type="Pfam" id="PF09084"/>
    </source>
</evidence>
<dbReference type="PANTHER" id="PTHR30024:SF48">
    <property type="entry name" value="ABC TRANSPORTER SUBSTRATE-BINDING PROTEIN"/>
    <property type="match status" value="1"/>
</dbReference>
<dbReference type="Proteomes" id="UP000244930">
    <property type="component" value="Chromosome"/>
</dbReference>
<dbReference type="Pfam" id="PF09084">
    <property type="entry name" value="NMT1"/>
    <property type="match status" value="1"/>
</dbReference>
<dbReference type="Gene3D" id="3.40.190.10">
    <property type="entry name" value="Periplasmic binding protein-like II"/>
    <property type="match status" value="3"/>
</dbReference>
<dbReference type="RefSeq" id="WP_108949113.1">
    <property type="nucleotide sequence ID" value="NZ_CP022187.1"/>
</dbReference>
<dbReference type="SUPFAM" id="SSF53850">
    <property type="entry name" value="Periplasmic binding protein-like II"/>
    <property type="match status" value="1"/>
</dbReference>
<proteinExistence type="predicted"/>
<evidence type="ECO:0000313" key="3">
    <source>
        <dbReference type="EMBL" id="AWI75406.1"/>
    </source>
</evidence>
<feature type="signal peptide" evidence="1">
    <location>
        <begin position="1"/>
        <end position="24"/>
    </location>
</feature>
<dbReference type="EMBL" id="CP022187">
    <property type="protein sequence ID" value="AWI75406.1"/>
    <property type="molecule type" value="Genomic_DNA"/>
</dbReference>
<dbReference type="KEGG" id="acom:CEW83_09420"/>
<name>A0A2U8GQX8_9RHOO</name>
<gene>
    <name evidence="3" type="ORF">CEW83_09420</name>
</gene>
<dbReference type="PANTHER" id="PTHR30024">
    <property type="entry name" value="ALIPHATIC SULFONATES-BINDING PROTEIN-RELATED"/>
    <property type="match status" value="1"/>
</dbReference>
<keyword evidence="4" id="KW-1185">Reference proteome</keyword>
<organism evidence="3 4">
    <name type="scientific">Parazoarcus communis</name>
    <dbReference type="NCBI Taxonomy" id="41977"/>
    <lineage>
        <taxon>Bacteria</taxon>
        <taxon>Pseudomonadati</taxon>
        <taxon>Pseudomonadota</taxon>
        <taxon>Betaproteobacteria</taxon>
        <taxon>Rhodocyclales</taxon>
        <taxon>Zoogloeaceae</taxon>
        <taxon>Parazoarcus</taxon>
    </lineage>
</organism>
<protein>
    <submittedName>
        <fullName evidence="3">ABC transporter substrate-binding protein</fullName>
    </submittedName>
</protein>
<feature type="domain" description="SsuA/THI5-like" evidence="2">
    <location>
        <begin position="46"/>
        <end position="252"/>
    </location>
</feature>
<feature type="chain" id="PRO_5015922332" evidence="1">
    <location>
        <begin position="25"/>
        <end position="329"/>
    </location>
</feature>